<feature type="transmembrane region" description="Helical" evidence="15">
    <location>
        <begin position="673"/>
        <end position="694"/>
    </location>
</feature>
<evidence type="ECO:0000256" key="6">
    <source>
        <dbReference type="ARBA" id="ARBA00022723"/>
    </source>
</evidence>
<dbReference type="GO" id="GO:0005886">
    <property type="term" value="C:plasma membrane"/>
    <property type="evidence" value="ECO:0007669"/>
    <property type="project" value="TreeGrafter"/>
</dbReference>
<dbReference type="InterPro" id="IPR004014">
    <property type="entry name" value="ATPase_P-typ_cation-transptr_N"/>
</dbReference>
<dbReference type="Pfam" id="PF00689">
    <property type="entry name" value="Cation_ATPase_C"/>
    <property type="match status" value="1"/>
</dbReference>
<dbReference type="Pfam" id="PF00122">
    <property type="entry name" value="E1-E2_ATPase"/>
    <property type="match status" value="1"/>
</dbReference>
<evidence type="ECO:0000256" key="9">
    <source>
        <dbReference type="ARBA" id="ARBA00022840"/>
    </source>
</evidence>
<dbReference type="InterPro" id="IPR001757">
    <property type="entry name" value="P_typ_ATPase"/>
</dbReference>
<feature type="transmembrane region" description="Helical" evidence="15">
    <location>
        <begin position="279"/>
        <end position="301"/>
    </location>
</feature>
<dbReference type="Gene3D" id="3.40.1110.10">
    <property type="entry name" value="Calcium-transporting ATPase, cytoplasmic domain N"/>
    <property type="match status" value="1"/>
</dbReference>
<sequence>MPSRHEESEPLLNGSSFDITVDDISQLFDPKSDEQLHKLGGVDTICKKLQVDPSLERQAYFGKNILPEPKTKSFLQLLWAAYNDKTLIMLSIASVVSLVVGIWEDYSPQHPEDEPRVGWVEGTAILVAVLAVVLTNAINDYQKEAQFKKLNSKKEDREVKVLRSGREQQISVYDINVGDILMLEPGDIIPVDGLFLKGHNMACDESSATGESDTMKKNTEEKGDCFILSGSKVLEGVGQALVMAVGENSYFGKTMMSMRDGEAEGTPLQMKLDTLAEQIAKLGFAAAILMLLALVIKYFVTASLAPEFPPAGDIAASMIRIVIQAITIIVVAVPEGLPMAVTMALAFATTQMLKDNNLVRVLAACETMGNATAICSDKTGTLTQNKMTITHGSLVQESFEKQEEIKDWAEKIDKQMLELVIETATLNSTAFEGKNENGQAEFIGSKTECALLGMTKDLGSNYENLRHDATITKVYPFASKRKTMTTVAKTKENSARTNTQSDYRIHVKGASEIVLEACQYYVNSQGEAQKLDKEAIVKWNGIISEYADQALRTIALAYRDISKSDYKNLSDEEPPLEKLTLIGIVGIMDPLRPGVVESVTAFRQAGVFVRMITGDNLNTAKAIARNAGILTKGGLAMSGPELRAMSVEEQRKVIPRLQALMWGRAVNDGVRKFLTFQLTVNIAAVVLSFISAVVSEDAESILSAVQLLWVNLIMDTLAALALATEPPTDDLLHRKPISKYAHLINYRMAKMILGQAIFQIAVNLVVIYWGARIFHLDESDQAVLRTMVFNIFVFLQ</sequence>
<evidence type="ECO:0000313" key="17">
    <source>
        <dbReference type="EMBL" id="RCI02384.1"/>
    </source>
</evidence>
<keyword evidence="10" id="KW-0460">Magnesium</keyword>
<dbReference type="GO" id="GO:0046872">
    <property type="term" value="F:metal ion binding"/>
    <property type="evidence" value="ECO:0007669"/>
    <property type="project" value="UniProtKB-KW"/>
</dbReference>
<organism evidence="17 18">
    <name type="scientific">Rhizopus stolonifer</name>
    <name type="common">Rhizopus nigricans</name>
    <dbReference type="NCBI Taxonomy" id="4846"/>
    <lineage>
        <taxon>Eukaryota</taxon>
        <taxon>Fungi</taxon>
        <taxon>Fungi incertae sedis</taxon>
        <taxon>Mucoromycota</taxon>
        <taxon>Mucoromycotina</taxon>
        <taxon>Mucoromycetes</taxon>
        <taxon>Mucorales</taxon>
        <taxon>Mucorineae</taxon>
        <taxon>Rhizopodaceae</taxon>
        <taxon>Rhizopus</taxon>
    </lineage>
</organism>
<dbReference type="InterPro" id="IPR018303">
    <property type="entry name" value="ATPase_P-typ_P_site"/>
</dbReference>
<dbReference type="Gene3D" id="1.20.1110.10">
    <property type="entry name" value="Calcium-transporting ATPase, transmembrane domain"/>
    <property type="match status" value="2"/>
</dbReference>
<dbReference type="SMART" id="SM00831">
    <property type="entry name" value="Cation_ATPase_N"/>
    <property type="match status" value="1"/>
</dbReference>
<keyword evidence="13" id="KW-0406">Ion transport</keyword>
<comment type="caution">
    <text evidence="17">The sequence shown here is derived from an EMBL/GenBank/DDBJ whole genome shotgun (WGS) entry which is preliminary data.</text>
</comment>
<dbReference type="NCBIfam" id="TIGR01494">
    <property type="entry name" value="ATPase_P-type"/>
    <property type="match status" value="1"/>
</dbReference>
<dbReference type="InterPro" id="IPR008250">
    <property type="entry name" value="ATPase_P-typ_transduc_dom_A_sf"/>
</dbReference>
<evidence type="ECO:0000256" key="1">
    <source>
        <dbReference type="ARBA" id="ARBA00004127"/>
    </source>
</evidence>
<evidence type="ECO:0000256" key="12">
    <source>
        <dbReference type="ARBA" id="ARBA00022989"/>
    </source>
</evidence>
<dbReference type="STRING" id="4846.A0A367KJH7"/>
<dbReference type="PANTHER" id="PTHR24093">
    <property type="entry name" value="CATION TRANSPORTING ATPASE"/>
    <property type="match status" value="1"/>
</dbReference>
<accession>A0A367KJH7</accession>
<keyword evidence="5 15" id="KW-0812">Transmembrane</keyword>
<evidence type="ECO:0000256" key="13">
    <source>
        <dbReference type="ARBA" id="ARBA00023065"/>
    </source>
</evidence>
<dbReference type="InterPro" id="IPR023299">
    <property type="entry name" value="ATPase_P-typ_cyto_dom_N"/>
</dbReference>
<dbReference type="PRINTS" id="PR00119">
    <property type="entry name" value="CATATPASE"/>
</dbReference>
<dbReference type="AlphaFoldDB" id="A0A367KJH7"/>
<evidence type="ECO:0000256" key="2">
    <source>
        <dbReference type="ARBA" id="ARBA00012790"/>
    </source>
</evidence>
<proteinExistence type="predicted"/>
<feature type="transmembrane region" description="Helical" evidence="15">
    <location>
        <begin position="123"/>
        <end position="141"/>
    </location>
</feature>
<dbReference type="SUPFAM" id="SSF56784">
    <property type="entry name" value="HAD-like"/>
    <property type="match status" value="1"/>
</dbReference>
<reference evidence="17 18" key="1">
    <citation type="journal article" date="2018" name="G3 (Bethesda)">
        <title>Phylogenetic and Phylogenomic Definition of Rhizopus Species.</title>
        <authorList>
            <person name="Gryganskyi A.P."/>
            <person name="Golan J."/>
            <person name="Dolatabadi S."/>
            <person name="Mondo S."/>
            <person name="Robb S."/>
            <person name="Idnurm A."/>
            <person name="Muszewska A."/>
            <person name="Steczkiewicz K."/>
            <person name="Masonjones S."/>
            <person name="Liao H.L."/>
            <person name="Gajdeczka M.T."/>
            <person name="Anike F."/>
            <person name="Vuek A."/>
            <person name="Anishchenko I.M."/>
            <person name="Voigt K."/>
            <person name="de Hoog G.S."/>
            <person name="Smith M.E."/>
            <person name="Heitman J."/>
            <person name="Vilgalys R."/>
            <person name="Stajich J.E."/>
        </authorList>
    </citation>
    <scope>NUCLEOTIDE SEQUENCE [LARGE SCALE GENOMIC DNA]</scope>
    <source>
        <strain evidence="17 18">LSU 92-RS-03</strain>
    </source>
</reference>
<dbReference type="Pfam" id="PF13246">
    <property type="entry name" value="Cation_ATPase"/>
    <property type="match status" value="1"/>
</dbReference>
<keyword evidence="14 15" id="KW-0472">Membrane</keyword>
<dbReference type="InterPro" id="IPR006068">
    <property type="entry name" value="ATPase_P-typ_cation-transptr_C"/>
</dbReference>
<keyword evidence="8" id="KW-0106">Calcium</keyword>
<feature type="transmembrane region" description="Helical" evidence="15">
    <location>
        <begin position="321"/>
        <end position="348"/>
    </location>
</feature>
<keyword evidence="4" id="KW-0109">Calcium transport</keyword>
<dbReference type="Gene3D" id="3.40.50.1000">
    <property type="entry name" value="HAD superfamily/HAD-like"/>
    <property type="match status" value="1"/>
</dbReference>
<feature type="transmembrane region" description="Helical" evidence="15">
    <location>
        <begin position="744"/>
        <end position="769"/>
    </location>
</feature>
<keyword evidence="18" id="KW-1185">Reference proteome</keyword>
<dbReference type="GO" id="GO:0005388">
    <property type="term" value="F:P-type calcium transporter activity"/>
    <property type="evidence" value="ECO:0007669"/>
    <property type="project" value="UniProtKB-EC"/>
</dbReference>
<keyword evidence="3" id="KW-0813">Transport</keyword>
<evidence type="ECO:0000256" key="11">
    <source>
        <dbReference type="ARBA" id="ARBA00022967"/>
    </source>
</evidence>
<dbReference type="GO" id="GO:0006874">
    <property type="term" value="P:intracellular calcium ion homeostasis"/>
    <property type="evidence" value="ECO:0007669"/>
    <property type="project" value="TreeGrafter"/>
</dbReference>
<feature type="domain" description="Cation-transporting P-type ATPase N-terminal" evidence="16">
    <location>
        <begin position="35"/>
        <end position="102"/>
    </location>
</feature>
<dbReference type="InterPro" id="IPR006408">
    <property type="entry name" value="P-type_ATPase_IIB"/>
</dbReference>
<evidence type="ECO:0000256" key="7">
    <source>
        <dbReference type="ARBA" id="ARBA00022741"/>
    </source>
</evidence>
<dbReference type="GO" id="GO:0016887">
    <property type="term" value="F:ATP hydrolysis activity"/>
    <property type="evidence" value="ECO:0007669"/>
    <property type="project" value="InterPro"/>
</dbReference>
<dbReference type="EMBL" id="PJQM01001418">
    <property type="protein sequence ID" value="RCI02384.1"/>
    <property type="molecule type" value="Genomic_DNA"/>
</dbReference>
<dbReference type="GO" id="GO:0005524">
    <property type="term" value="F:ATP binding"/>
    <property type="evidence" value="ECO:0007669"/>
    <property type="project" value="UniProtKB-KW"/>
</dbReference>
<keyword evidence="9" id="KW-0067">ATP-binding</keyword>
<dbReference type="FunFam" id="3.40.1110.10:FF:000045">
    <property type="entry name" value="Calcium-transporting ATPase"/>
    <property type="match status" value="1"/>
</dbReference>
<feature type="transmembrane region" description="Helical" evidence="15">
    <location>
        <begin position="86"/>
        <end position="103"/>
    </location>
</feature>
<keyword evidence="7" id="KW-0547">Nucleotide-binding</keyword>
<dbReference type="PROSITE" id="PS00154">
    <property type="entry name" value="ATPASE_E1_E2"/>
    <property type="match status" value="1"/>
</dbReference>
<evidence type="ECO:0000256" key="8">
    <source>
        <dbReference type="ARBA" id="ARBA00022837"/>
    </source>
</evidence>
<name>A0A367KJH7_RHIST</name>
<comment type="subcellular location">
    <subcellularLocation>
        <location evidence="1">Endomembrane system</location>
        <topology evidence="1">Multi-pass membrane protein</topology>
    </subcellularLocation>
</comment>
<feature type="non-terminal residue" evidence="17">
    <location>
        <position position="796"/>
    </location>
</feature>
<dbReference type="InterPro" id="IPR023214">
    <property type="entry name" value="HAD_sf"/>
</dbReference>
<evidence type="ECO:0000256" key="10">
    <source>
        <dbReference type="ARBA" id="ARBA00022842"/>
    </source>
</evidence>
<evidence type="ECO:0000256" key="4">
    <source>
        <dbReference type="ARBA" id="ARBA00022568"/>
    </source>
</evidence>
<gene>
    <name evidence="17" type="ORF">CU098_000349</name>
</gene>
<dbReference type="InterPro" id="IPR059000">
    <property type="entry name" value="ATPase_P-type_domA"/>
</dbReference>
<evidence type="ECO:0000256" key="3">
    <source>
        <dbReference type="ARBA" id="ARBA00022448"/>
    </source>
</evidence>
<dbReference type="Pfam" id="PF00690">
    <property type="entry name" value="Cation_ATPase_N"/>
    <property type="match status" value="1"/>
</dbReference>
<dbReference type="InterPro" id="IPR036412">
    <property type="entry name" value="HAD-like_sf"/>
</dbReference>
<evidence type="ECO:0000313" key="18">
    <source>
        <dbReference type="Proteomes" id="UP000253551"/>
    </source>
</evidence>
<dbReference type="FunFam" id="3.40.50.1000:FF:000001">
    <property type="entry name" value="Phospholipid-transporting ATPase IC"/>
    <property type="match status" value="1"/>
</dbReference>
<dbReference type="SUPFAM" id="SSF81653">
    <property type="entry name" value="Calcium ATPase, transduction domain A"/>
    <property type="match status" value="1"/>
</dbReference>
<evidence type="ECO:0000256" key="14">
    <source>
        <dbReference type="ARBA" id="ARBA00023136"/>
    </source>
</evidence>
<dbReference type="SUPFAM" id="SSF81660">
    <property type="entry name" value="Metal cation-transporting ATPase, ATP-binding domain N"/>
    <property type="match status" value="1"/>
</dbReference>
<evidence type="ECO:0000259" key="16">
    <source>
        <dbReference type="SMART" id="SM00831"/>
    </source>
</evidence>
<dbReference type="GO" id="GO:0012505">
    <property type="term" value="C:endomembrane system"/>
    <property type="evidence" value="ECO:0007669"/>
    <property type="project" value="UniProtKB-SubCell"/>
</dbReference>
<dbReference type="SUPFAM" id="SSF81665">
    <property type="entry name" value="Calcium ATPase, transmembrane domain M"/>
    <property type="match status" value="1"/>
</dbReference>
<dbReference type="Gene3D" id="2.70.150.10">
    <property type="entry name" value="Calcium-transporting ATPase, cytoplasmic transduction domain A"/>
    <property type="match status" value="1"/>
</dbReference>
<keyword evidence="12 15" id="KW-1133">Transmembrane helix</keyword>
<keyword evidence="6" id="KW-0479">Metal-binding</keyword>
<dbReference type="FunFam" id="2.70.150.10:FF:000028">
    <property type="entry name" value="Calcium-transporting ATPase"/>
    <property type="match status" value="1"/>
</dbReference>
<protein>
    <recommendedName>
        <fullName evidence="2">P-type Ca(2+) transporter</fullName>
        <ecNumber evidence="2">7.2.2.10</ecNumber>
    </recommendedName>
</protein>
<dbReference type="EC" id="7.2.2.10" evidence="2"/>
<keyword evidence="11" id="KW-1278">Translocase</keyword>
<dbReference type="InterPro" id="IPR023298">
    <property type="entry name" value="ATPase_P-typ_TM_dom_sf"/>
</dbReference>
<dbReference type="PANTHER" id="PTHR24093:SF369">
    <property type="entry name" value="CALCIUM-TRANSPORTING ATPASE"/>
    <property type="match status" value="1"/>
</dbReference>
<dbReference type="NCBIfam" id="TIGR01517">
    <property type="entry name" value="ATPase-IIB_Ca"/>
    <property type="match status" value="1"/>
</dbReference>
<dbReference type="Proteomes" id="UP000253551">
    <property type="component" value="Unassembled WGS sequence"/>
</dbReference>
<dbReference type="OrthoDB" id="3352408at2759"/>
<evidence type="ECO:0000256" key="5">
    <source>
        <dbReference type="ARBA" id="ARBA00022692"/>
    </source>
</evidence>
<evidence type="ECO:0000256" key="15">
    <source>
        <dbReference type="SAM" id="Phobius"/>
    </source>
</evidence>
<feature type="transmembrane region" description="Helical" evidence="15">
    <location>
        <begin position="700"/>
        <end position="723"/>
    </location>
</feature>